<evidence type="ECO:0000313" key="2">
    <source>
        <dbReference type="Proteomes" id="UP000327493"/>
    </source>
</evidence>
<reference evidence="1 2" key="1">
    <citation type="submission" date="2019-08" db="EMBL/GenBank/DDBJ databases">
        <title>A chromosome-level genome assembly, high-density linkage maps, and genome scans reveal the genomic architecture of hybrid incompatibilities underlying speciation via character displacement in darters (Percidae: Etheostominae).</title>
        <authorList>
            <person name="Moran R.L."/>
            <person name="Catchen J.M."/>
            <person name="Fuller R.C."/>
        </authorList>
    </citation>
    <scope>NUCLEOTIDE SEQUENCE [LARGE SCALE GENOMIC DNA]</scope>
    <source>
        <strain evidence="1">EspeVRDwgs_2016</strain>
        <tissue evidence="1">Muscle</tissue>
    </source>
</reference>
<dbReference type="EMBL" id="VOFY01000012">
    <property type="protein sequence ID" value="KAA8587568.1"/>
    <property type="molecule type" value="Genomic_DNA"/>
</dbReference>
<protein>
    <submittedName>
        <fullName evidence="1">Uncharacterized protein</fullName>
    </submittedName>
</protein>
<dbReference type="AlphaFoldDB" id="A0A5J5CYL4"/>
<gene>
    <name evidence="1" type="ORF">FQN60_016430</name>
</gene>
<accession>A0A5J5CYL4</accession>
<keyword evidence="2" id="KW-1185">Reference proteome</keyword>
<proteinExistence type="predicted"/>
<sequence>MVLDSSGKNCHPPPQLDLSGCKMQERMRCEGSRALSPQQCFVSTIHFSAFFSPQMKHLTSLKPFQDSSVLNATNCVDFLASLDTFLDA</sequence>
<evidence type="ECO:0000313" key="1">
    <source>
        <dbReference type="EMBL" id="KAA8587568.1"/>
    </source>
</evidence>
<comment type="caution">
    <text evidence="1">The sequence shown here is derived from an EMBL/GenBank/DDBJ whole genome shotgun (WGS) entry which is preliminary data.</text>
</comment>
<name>A0A5J5CYL4_9PERO</name>
<dbReference type="Proteomes" id="UP000327493">
    <property type="component" value="Chromosome 12"/>
</dbReference>
<organism evidence="1 2">
    <name type="scientific">Etheostoma spectabile</name>
    <name type="common">orangethroat darter</name>
    <dbReference type="NCBI Taxonomy" id="54343"/>
    <lineage>
        <taxon>Eukaryota</taxon>
        <taxon>Metazoa</taxon>
        <taxon>Chordata</taxon>
        <taxon>Craniata</taxon>
        <taxon>Vertebrata</taxon>
        <taxon>Euteleostomi</taxon>
        <taxon>Actinopterygii</taxon>
        <taxon>Neopterygii</taxon>
        <taxon>Teleostei</taxon>
        <taxon>Neoteleostei</taxon>
        <taxon>Acanthomorphata</taxon>
        <taxon>Eupercaria</taxon>
        <taxon>Perciformes</taxon>
        <taxon>Percoidei</taxon>
        <taxon>Percidae</taxon>
        <taxon>Etheostomatinae</taxon>
        <taxon>Etheostoma</taxon>
    </lineage>
</organism>